<keyword evidence="7" id="KW-0732">Signal</keyword>
<keyword evidence="4" id="KW-0238">DNA-binding</keyword>
<feature type="signal peptide" evidence="7">
    <location>
        <begin position="1"/>
        <end position="23"/>
    </location>
</feature>
<keyword evidence="9" id="KW-1185">Reference proteome</keyword>
<dbReference type="GO" id="GO:0003677">
    <property type="term" value="F:DNA binding"/>
    <property type="evidence" value="ECO:0007669"/>
    <property type="project" value="UniProtKB-KW"/>
</dbReference>
<comment type="caution">
    <text evidence="8">The sequence shown here is derived from an EMBL/GenBank/DDBJ whole genome shotgun (WGS) entry which is preliminary data.</text>
</comment>
<dbReference type="Proteomes" id="UP001251528">
    <property type="component" value="Unassembled WGS sequence"/>
</dbReference>
<keyword evidence="6" id="KW-0539">Nucleus</keyword>
<evidence type="ECO:0000313" key="8">
    <source>
        <dbReference type="EMBL" id="KAK2591943.1"/>
    </source>
</evidence>
<keyword evidence="2" id="KW-0862">Zinc</keyword>
<evidence type="ECO:0000256" key="2">
    <source>
        <dbReference type="ARBA" id="ARBA00022833"/>
    </source>
</evidence>
<dbReference type="GO" id="GO:0046872">
    <property type="term" value="F:metal ion binding"/>
    <property type="evidence" value="ECO:0007669"/>
    <property type="project" value="UniProtKB-KW"/>
</dbReference>
<dbReference type="EMBL" id="JASWJB010000298">
    <property type="protein sequence ID" value="KAK2591943.1"/>
    <property type="molecule type" value="Genomic_DNA"/>
</dbReference>
<organism evidence="8 9">
    <name type="scientific">Conoideocrella luteorostrata</name>
    <dbReference type="NCBI Taxonomy" id="1105319"/>
    <lineage>
        <taxon>Eukaryota</taxon>
        <taxon>Fungi</taxon>
        <taxon>Dikarya</taxon>
        <taxon>Ascomycota</taxon>
        <taxon>Pezizomycotina</taxon>
        <taxon>Sordariomycetes</taxon>
        <taxon>Hypocreomycetidae</taxon>
        <taxon>Hypocreales</taxon>
        <taxon>Clavicipitaceae</taxon>
        <taxon>Conoideocrella</taxon>
    </lineage>
</organism>
<keyword evidence="5" id="KW-0804">Transcription</keyword>
<evidence type="ECO:0000256" key="6">
    <source>
        <dbReference type="ARBA" id="ARBA00023242"/>
    </source>
</evidence>
<keyword evidence="3" id="KW-0805">Transcription regulation</keyword>
<sequence>MTILTVNLLLGLMAWLRKDISEAYNFTVQGLGLIRRWNLWECAQTQRLHQPESISTVESILAAYVRHDSFTRHMCGASPSRIEELDMSPPWAEGWRFTSSSDAHQQLEFIWNWLMKLMRKRPILESRSVQLQPGTDIRYSFRLAAERWKERFHDFRSSKYYADDEENAIAILGIRYLFVEVLLAVDITGLELSWDAFKPNFENITSAAEVLSRRFDERSVDEAKTPSQTEESNRRDALALIVCELLLQVVWRCRCPILRRKALALLKIEEKRRPGDVRTLVTDLAEIIITTEEKSWLSDAKTIRCGCIAGGYICSKDRIIDYHMEWQPDQKVSVYFRMKGDVEGHYLQQKVQMPY</sequence>
<dbReference type="AlphaFoldDB" id="A0AAJ0FUR9"/>
<evidence type="ECO:0000256" key="3">
    <source>
        <dbReference type="ARBA" id="ARBA00023015"/>
    </source>
</evidence>
<evidence type="ECO:0000256" key="7">
    <source>
        <dbReference type="SAM" id="SignalP"/>
    </source>
</evidence>
<keyword evidence="1" id="KW-0479">Metal-binding</keyword>
<dbReference type="PANTHER" id="PTHR36206:SF12">
    <property type="entry name" value="ASPERCRYPTIN BIOSYNTHESIS CLUSTER-SPECIFIC TRANSCRIPTION REGULATOR ATNN-RELATED"/>
    <property type="match status" value="1"/>
</dbReference>
<dbReference type="InterPro" id="IPR052360">
    <property type="entry name" value="Transcr_Regulatory_Proteins"/>
</dbReference>
<dbReference type="PANTHER" id="PTHR36206">
    <property type="entry name" value="ASPERCRYPTIN BIOSYNTHESIS CLUSTER-SPECIFIC TRANSCRIPTION REGULATOR ATNN-RELATED"/>
    <property type="match status" value="1"/>
</dbReference>
<name>A0AAJ0FUR9_9HYPO</name>
<accession>A0AAJ0FUR9</accession>
<protein>
    <submittedName>
        <fullName evidence="8">Uncharacterized protein</fullName>
    </submittedName>
</protein>
<gene>
    <name evidence="8" type="ORF">QQS21_010347</name>
</gene>
<evidence type="ECO:0000256" key="5">
    <source>
        <dbReference type="ARBA" id="ARBA00023163"/>
    </source>
</evidence>
<evidence type="ECO:0000256" key="1">
    <source>
        <dbReference type="ARBA" id="ARBA00022723"/>
    </source>
</evidence>
<feature type="chain" id="PRO_5042618018" evidence="7">
    <location>
        <begin position="24"/>
        <end position="355"/>
    </location>
</feature>
<reference evidence="8" key="1">
    <citation type="submission" date="2023-06" db="EMBL/GenBank/DDBJ databases">
        <title>Conoideocrella luteorostrata (Hypocreales: Clavicipitaceae), a potential biocontrol fungus for elongate hemlock scale in United States Christmas tree production areas.</title>
        <authorList>
            <person name="Barrett H."/>
            <person name="Lovett B."/>
            <person name="Macias A.M."/>
            <person name="Stajich J.E."/>
            <person name="Kasson M.T."/>
        </authorList>
    </citation>
    <scope>NUCLEOTIDE SEQUENCE</scope>
    <source>
        <strain evidence="8">ARSEF 14590</strain>
    </source>
</reference>
<proteinExistence type="predicted"/>
<evidence type="ECO:0000256" key="4">
    <source>
        <dbReference type="ARBA" id="ARBA00023125"/>
    </source>
</evidence>
<evidence type="ECO:0000313" key="9">
    <source>
        <dbReference type="Proteomes" id="UP001251528"/>
    </source>
</evidence>